<evidence type="ECO:0000256" key="2">
    <source>
        <dbReference type="ARBA" id="ARBA00022692"/>
    </source>
</evidence>
<evidence type="ECO:0000313" key="7">
    <source>
        <dbReference type="Proteomes" id="UP001199469"/>
    </source>
</evidence>
<feature type="transmembrane region" description="Helical" evidence="5">
    <location>
        <begin position="73"/>
        <end position="92"/>
    </location>
</feature>
<keyword evidence="5" id="KW-1003">Cell membrane</keyword>
<reference evidence="6 7" key="1">
    <citation type="submission" date="2021-11" db="EMBL/GenBank/DDBJ databases">
        <title>Draft genome sequence of Actinomycetospora sp. SF1 isolated from the rhizosphere soil.</title>
        <authorList>
            <person name="Duangmal K."/>
            <person name="Chantavorakit T."/>
        </authorList>
    </citation>
    <scope>NUCLEOTIDE SEQUENCE [LARGE SCALE GENOMIC DNA]</scope>
    <source>
        <strain evidence="6 7">TBRC 5722</strain>
    </source>
</reference>
<name>A0ABS8P9U8_9PSEU</name>
<dbReference type="Proteomes" id="UP001199469">
    <property type="component" value="Unassembled WGS sequence"/>
</dbReference>
<feature type="transmembrane region" description="Helical" evidence="5">
    <location>
        <begin position="99"/>
        <end position="123"/>
    </location>
</feature>
<feature type="transmembrane region" description="Helical" evidence="5">
    <location>
        <begin position="188"/>
        <end position="210"/>
    </location>
</feature>
<organism evidence="6 7">
    <name type="scientific">Actinomycetospora endophytica</name>
    <dbReference type="NCBI Taxonomy" id="2291215"/>
    <lineage>
        <taxon>Bacteria</taxon>
        <taxon>Bacillati</taxon>
        <taxon>Actinomycetota</taxon>
        <taxon>Actinomycetes</taxon>
        <taxon>Pseudonocardiales</taxon>
        <taxon>Pseudonocardiaceae</taxon>
        <taxon>Actinomycetospora</taxon>
    </lineage>
</organism>
<evidence type="ECO:0000256" key="5">
    <source>
        <dbReference type="RuleBase" id="RU363041"/>
    </source>
</evidence>
<keyword evidence="4 5" id="KW-0472">Membrane</keyword>
<comment type="subcellular location">
    <subcellularLocation>
        <location evidence="5">Cell membrane</location>
        <topology evidence="5">Multi-pass membrane protein</topology>
    </subcellularLocation>
    <subcellularLocation>
        <location evidence="1">Membrane</location>
        <topology evidence="1">Multi-pass membrane protein</topology>
    </subcellularLocation>
</comment>
<comment type="similarity">
    <text evidence="5">Belongs to the 4-toluene sulfonate uptake permease (TSUP) (TC 2.A.102) family.</text>
</comment>
<feature type="transmembrane region" description="Helical" evidence="5">
    <location>
        <begin position="129"/>
        <end position="152"/>
    </location>
</feature>
<gene>
    <name evidence="6" type="ORF">LQ327_16810</name>
</gene>
<sequence length="242" mass="23511">MNAALTAVLVAVPVAAGATLQRTTGLGLALVGGPFLVAVLGAQDGVSFGNALQTVLCLLVLAGTWRATRWGAAGALLLGAAVGVPLGALLVGRLPEGPLLIVVGSLALLGIALAVVPQVGALLRGFPGAVSSGLVAGFVNASAGVGGPLISAYGMAQRWDRTSFVPTAQVVLLAINVTSLLVKGLPDLHAGVWAAGAAALVVGVAAGGPVSRRIGPVAGRRLVLAVASAGALATVVRGVLTL</sequence>
<evidence type="ECO:0000313" key="6">
    <source>
        <dbReference type="EMBL" id="MCD2195029.1"/>
    </source>
</evidence>
<comment type="caution">
    <text evidence="6">The sequence shown here is derived from an EMBL/GenBank/DDBJ whole genome shotgun (WGS) entry which is preliminary data.</text>
</comment>
<dbReference type="RefSeq" id="WP_230735689.1">
    <property type="nucleotide sequence ID" value="NZ_JAJNDB010000003.1"/>
</dbReference>
<feature type="transmembrane region" description="Helical" evidence="5">
    <location>
        <begin position="49"/>
        <end position="67"/>
    </location>
</feature>
<evidence type="ECO:0000256" key="3">
    <source>
        <dbReference type="ARBA" id="ARBA00022989"/>
    </source>
</evidence>
<protein>
    <recommendedName>
        <fullName evidence="5">Probable membrane transporter protein</fullName>
    </recommendedName>
</protein>
<feature type="transmembrane region" description="Helical" evidence="5">
    <location>
        <begin position="222"/>
        <end position="240"/>
    </location>
</feature>
<keyword evidence="2 5" id="KW-0812">Transmembrane</keyword>
<feature type="transmembrane region" description="Helical" evidence="5">
    <location>
        <begin position="164"/>
        <end position="182"/>
    </location>
</feature>
<keyword evidence="3 5" id="KW-1133">Transmembrane helix</keyword>
<dbReference type="InterPro" id="IPR002781">
    <property type="entry name" value="TM_pro_TauE-like"/>
</dbReference>
<evidence type="ECO:0000256" key="4">
    <source>
        <dbReference type="ARBA" id="ARBA00023136"/>
    </source>
</evidence>
<dbReference type="Pfam" id="PF01925">
    <property type="entry name" value="TauE"/>
    <property type="match status" value="1"/>
</dbReference>
<proteinExistence type="inferred from homology"/>
<accession>A0ABS8P9U8</accession>
<dbReference type="EMBL" id="JAJNDB010000003">
    <property type="protein sequence ID" value="MCD2195029.1"/>
    <property type="molecule type" value="Genomic_DNA"/>
</dbReference>
<keyword evidence="7" id="KW-1185">Reference proteome</keyword>
<feature type="transmembrane region" description="Helical" evidence="5">
    <location>
        <begin position="26"/>
        <end position="42"/>
    </location>
</feature>
<evidence type="ECO:0000256" key="1">
    <source>
        <dbReference type="ARBA" id="ARBA00004141"/>
    </source>
</evidence>